<dbReference type="Gene3D" id="3.30.70.330">
    <property type="match status" value="1"/>
</dbReference>
<dbReference type="InterPro" id="IPR012677">
    <property type="entry name" value="Nucleotide-bd_a/b_plait_sf"/>
</dbReference>
<evidence type="ECO:0000259" key="3">
    <source>
        <dbReference type="PROSITE" id="PS50102"/>
    </source>
</evidence>
<dbReference type="Proteomes" id="UP000308652">
    <property type="component" value="Unassembled WGS sequence"/>
</dbReference>
<dbReference type="PROSITE" id="PS50102">
    <property type="entry name" value="RRM"/>
    <property type="match status" value="1"/>
</dbReference>
<evidence type="ECO:0000256" key="2">
    <source>
        <dbReference type="SAM" id="MobiDB-lite"/>
    </source>
</evidence>
<sequence>MHVTWSTQGPIRNKSPVKHTIKRTVPPSGTKRTTVNQRHAKHKSVAHAAKKADKKRAQIEQKAQLALQHANQTVRRGYNPVIYVGNLQTHITEAKLAAFFTQSCGKVVRVILRRSRGQTVPTGATIPAAVRTKRDRLYATVEFQKPEHVRNVFRDGIWRTNHCLWIFEGCKMMVSLTAADLPEVEDIVQIYMSKYRGMQAQENLIKMEYPDAPTIPNPHAQSPAQRPLTRQDTESVIKAESPKANDRPHFFGISFAQCVA</sequence>
<dbReference type="SUPFAM" id="SSF54928">
    <property type="entry name" value="RNA-binding domain, RBD"/>
    <property type="match status" value="1"/>
</dbReference>
<evidence type="ECO:0000313" key="4">
    <source>
        <dbReference type="EMBL" id="TFK43594.1"/>
    </source>
</evidence>
<dbReference type="InterPro" id="IPR035979">
    <property type="entry name" value="RBD_domain_sf"/>
</dbReference>
<dbReference type="InterPro" id="IPR000504">
    <property type="entry name" value="RRM_dom"/>
</dbReference>
<accession>A0A5C3MDW7</accession>
<dbReference type="CDD" id="cd00590">
    <property type="entry name" value="RRM_SF"/>
    <property type="match status" value="1"/>
</dbReference>
<dbReference type="OrthoDB" id="4726at2759"/>
<proteinExistence type="predicted"/>
<protein>
    <recommendedName>
        <fullName evidence="3">RRM domain-containing protein</fullName>
    </recommendedName>
</protein>
<dbReference type="GO" id="GO:0003723">
    <property type="term" value="F:RNA binding"/>
    <property type="evidence" value="ECO:0007669"/>
    <property type="project" value="UniProtKB-UniRule"/>
</dbReference>
<gene>
    <name evidence="4" type="ORF">BDQ12DRAFT_718799</name>
</gene>
<keyword evidence="5" id="KW-1185">Reference proteome</keyword>
<dbReference type="STRING" id="68775.A0A5C3MDW7"/>
<name>A0A5C3MDW7_9AGAR</name>
<feature type="region of interest" description="Disordered" evidence="2">
    <location>
        <begin position="211"/>
        <end position="234"/>
    </location>
</feature>
<dbReference type="EMBL" id="ML213591">
    <property type="protein sequence ID" value="TFK43594.1"/>
    <property type="molecule type" value="Genomic_DNA"/>
</dbReference>
<keyword evidence="1" id="KW-0694">RNA-binding</keyword>
<feature type="compositionally biased region" description="Polar residues" evidence="2">
    <location>
        <begin position="219"/>
        <end position="228"/>
    </location>
</feature>
<dbReference type="AlphaFoldDB" id="A0A5C3MDW7"/>
<reference evidence="4 5" key="1">
    <citation type="journal article" date="2019" name="Nat. Ecol. Evol.">
        <title>Megaphylogeny resolves global patterns of mushroom evolution.</title>
        <authorList>
            <person name="Varga T."/>
            <person name="Krizsan K."/>
            <person name="Foldi C."/>
            <person name="Dima B."/>
            <person name="Sanchez-Garcia M."/>
            <person name="Sanchez-Ramirez S."/>
            <person name="Szollosi G.J."/>
            <person name="Szarkandi J.G."/>
            <person name="Papp V."/>
            <person name="Albert L."/>
            <person name="Andreopoulos W."/>
            <person name="Angelini C."/>
            <person name="Antonin V."/>
            <person name="Barry K.W."/>
            <person name="Bougher N.L."/>
            <person name="Buchanan P."/>
            <person name="Buyck B."/>
            <person name="Bense V."/>
            <person name="Catcheside P."/>
            <person name="Chovatia M."/>
            <person name="Cooper J."/>
            <person name="Damon W."/>
            <person name="Desjardin D."/>
            <person name="Finy P."/>
            <person name="Geml J."/>
            <person name="Haridas S."/>
            <person name="Hughes K."/>
            <person name="Justo A."/>
            <person name="Karasinski D."/>
            <person name="Kautmanova I."/>
            <person name="Kiss B."/>
            <person name="Kocsube S."/>
            <person name="Kotiranta H."/>
            <person name="LaButti K.M."/>
            <person name="Lechner B.E."/>
            <person name="Liimatainen K."/>
            <person name="Lipzen A."/>
            <person name="Lukacs Z."/>
            <person name="Mihaltcheva S."/>
            <person name="Morgado L.N."/>
            <person name="Niskanen T."/>
            <person name="Noordeloos M.E."/>
            <person name="Ohm R.A."/>
            <person name="Ortiz-Santana B."/>
            <person name="Ovrebo C."/>
            <person name="Racz N."/>
            <person name="Riley R."/>
            <person name="Savchenko A."/>
            <person name="Shiryaev A."/>
            <person name="Soop K."/>
            <person name="Spirin V."/>
            <person name="Szebenyi C."/>
            <person name="Tomsovsky M."/>
            <person name="Tulloss R.E."/>
            <person name="Uehling J."/>
            <person name="Grigoriev I.V."/>
            <person name="Vagvolgyi C."/>
            <person name="Papp T."/>
            <person name="Martin F.M."/>
            <person name="Miettinen O."/>
            <person name="Hibbett D.S."/>
            <person name="Nagy L.G."/>
        </authorList>
    </citation>
    <scope>NUCLEOTIDE SEQUENCE [LARGE SCALE GENOMIC DNA]</scope>
    <source>
        <strain evidence="4 5">CBS 166.37</strain>
    </source>
</reference>
<feature type="domain" description="RRM" evidence="3">
    <location>
        <begin position="80"/>
        <end position="179"/>
    </location>
</feature>
<organism evidence="4 5">
    <name type="scientific">Crucibulum laeve</name>
    <dbReference type="NCBI Taxonomy" id="68775"/>
    <lineage>
        <taxon>Eukaryota</taxon>
        <taxon>Fungi</taxon>
        <taxon>Dikarya</taxon>
        <taxon>Basidiomycota</taxon>
        <taxon>Agaricomycotina</taxon>
        <taxon>Agaricomycetes</taxon>
        <taxon>Agaricomycetidae</taxon>
        <taxon>Agaricales</taxon>
        <taxon>Agaricineae</taxon>
        <taxon>Nidulariaceae</taxon>
        <taxon>Crucibulum</taxon>
    </lineage>
</organism>
<evidence type="ECO:0000256" key="1">
    <source>
        <dbReference type="PROSITE-ProRule" id="PRU00176"/>
    </source>
</evidence>
<evidence type="ECO:0000313" key="5">
    <source>
        <dbReference type="Proteomes" id="UP000308652"/>
    </source>
</evidence>